<evidence type="ECO:0000313" key="3">
    <source>
        <dbReference type="Proteomes" id="UP000557307"/>
    </source>
</evidence>
<feature type="transmembrane region" description="Helical" evidence="1">
    <location>
        <begin position="62"/>
        <end position="86"/>
    </location>
</feature>
<dbReference type="InterPro" id="IPR030191">
    <property type="entry name" value="CodB"/>
</dbReference>
<evidence type="ECO:0000256" key="1">
    <source>
        <dbReference type="SAM" id="Phobius"/>
    </source>
</evidence>
<protein>
    <submittedName>
        <fullName evidence="2">Purine-cytosine permease-like protein</fullName>
    </submittedName>
</protein>
<feature type="transmembrane region" description="Helical" evidence="1">
    <location>
        <begin position="176"/>
        <end position="197"/>
    </location>
</feature>
<organism evidence="2 3">
    <name type="scientific">Rhabdobacter roseus</name>
    <dbReference type="NCBI Taxonomy" id="1655419"/>
    <lineage>
        <taxon>Bacteria</taxon>
        <taxon>Pseudomonadati</taxon>
        <taxon>Bacteroidota</taxon>
        <taxon>Cytophagia</taxon>
        <taxon>Cytophagales</taxon>
        <taxon>Cytophagaceae</taxon>
        <taxon>Rhabdobacter</taxon>
    </lineage>
</organism>
<accession>A0A840TZA4</accession>
<keyword evidence="3" id="KW-1185">Reference proteome</keyword>
<keyword evidence="1" id="KW-1133">Transmembrane helix</keyword>
<comment type="caution">
    <text evidence="2">The sequence shown here is derived from an EMBL/GenBank/DDBJ whole genome shotgun (WGS) entry which is preliminary data.</text>
</comment>
<dbReference type="PANTHER" id="PTHR30569:SF0">
    <property type="entry name" value="CYTOSINE PERMEASE"/>
    <property type="match status" value="1"/>
</dbReference>
<feature type="transmembrane region" description="Helical" evidence="1">
    <location>
        <begin position="151"/>
        <end position="169"/>
    </location>
</feature>
<gene>
    <name evidence="2" type="ORF">HNQ92_003675</name>
</gene>
<dbReference type="RefSeq" id="WP_184175744.1">
    <property type="nucleotide sequence ID" value="NZ_JACHGF010000005.1"/>
</dbReference>
<dbReference type="Proteomes" id="UP000557307">
    <property type="component" value="Unassembled WGS sequence"/>
</dbReference>
<dbReference type="GO" id="GO:0015209">
    <property type="term" value="F:cytosine transmembrane transporter activity"/>
    <property type="evidence" value="ECO:0007669"/>
    <property type="project" value="InterPro"/>
</dbReference>
<dbReference type="PANTHER" id="PTHR30569">
    <property type="entry name" value="CYTOSINE TRANSPORTER CODB"/>
    <property type="match status" value="1"/>
</dbReference>
<feature type="transmembrane region" description="Helical" evidence="1">
    <location>
        <begin position="345"/>
        <end position="365"/>
    </location>
</feature>
<feature type="transmembrane region" description="Helical" evidence="1">
    <location>
        <begin position="268"/>
        <end position="288"/>
    </location>
</feature>
<dbReference type="GO" id="GO:0005886">
    <property type="term" value="C:plasma membrane"/>
    <property type="evidence" value="ECO:0007669"/>
    <property type="project" value="TreeGrafter"/>
</dbReference>
<dbReference type="AlphaFoldDB" id="A0A840TZA4"/>
<feature type="transmembrane region" description="Helical" evidence="1">
    <location>
        <begin position="412"/>
        <end position="430"/>
    </location>
</feature>
<dbReference type="Gene3D" id="1.10.4160.10">
    <property type="entry name" value="Hydantoin permease"/>
    <property type="match status" value="1"/>
</dbReference>
<sequence>MKFSQLTERLNAVEEYERERVPDRKLRSGRSFLGMYAGEHTAGTEFVIGPLFVAHGVAAGDLVLGLLLGNILAVLSWAFLCAPIAVKERITLYFKLEKICGPTLTKIYNLVNALMFCFLAGSMIAVSATAVGIPFEVPLPTLQDVLPNSGLWIVIVLVVGLVTTLVAMLGYDFVSYFANLAAPWLFLVFLAAAIAVLPELGITSVGDFWGVAQEKIWTGVPLAGQSQFTFWHVLFFAWFCNMAMHIGMADMSVLRYARSWKAGLTSGAGMFLGHYIAWMASGILYAVFLQQASNKLEFAPGPVAFYAAGLAGVVCVVIAGWTTANPTIYRAGLALQSWYPKWKTWKITLLVGLITTTAAMFPALVMRLLDFVALYGLLLMPMGAIIFSDVYLLPRLGLRQEYALKKGLRTNLAAALTWVLTLALCLSMNWLAGVEIFFLGLPGWFIAVGLYVGLSKAFQTKSVAEPVA</sequence>
<evidence type="ECO:0000313" key="2">
    <source>
        <dbReference type="EMBL" id="MBB5285518.1"/>
    </source>
</evidence>
<feature type="transmembrane region" description="Helical" evidence="1">
    <location>
        <begin position="436"/>
        <end position="454"/>
    </location>
</feature>
<feature type="transmembrane region" description="Helical" evidence="1">
    <location>
        <begin position="107"/>
        <end position="131"/>
    </location>
</feature>
<dbReference type="EMBL" id="JACHGF010000005">
    <property type="protein sequence ID" value="MBB5285518.1"/>
    <property type="molecule type" value="Genomic_DNA"/>
</dbReference>
<proteinExistence type="predicted"/>
<feature type="transmembrane region" description="Helical" evidence="1">
    <location>
        <begin position="371"/>
        <end position="392"/>
    </location>
</feature>
<feature type="transmembrane region" description="Helical" evidence="1">
    <location>
        <begin position="303"/>
        <end position="324"/>
    </location>
</feature>
<keyword evidence="1" id="KW-0812">Transmembrane</keyword>
<name>A0A840TZA4_9BACT</name>
<reference evidence="2 3" key="1">
    <citation type="submission" date="2020-08" db="EMBL/GenBank/DDBJ databases">
        <title>Genomic Encyclopedia of Type Strains, Phase IV (KMG-IV): sequencing the most valuable type-strain genomes for metagenomic binning, comparative biology and taxonomic classification.</title>
        <authorList>
            <person name="Goeker M."/>
        </authorList>
    </citation>
    <scope>NUCLEOTIDE SEQUENCE [LARGE SCALE GENOMIC DNA]</scope>
    <source>
        <strain evidence="2 3">DSM 105074</strain>
    </source>
</reference>
<keyword evidence="1" id="KW-0472">Membrane</keyword>
<feature type="transmembrane region" description="Helical" evidence="1">
    <location>
        <begin position="228"/>
        <end position="247"/>
    </location>
</feature>